<organism evidence="9 10">
    <name type="scientific">Candida albicans</name>
    <name type="common">Yeast</name>
    <dbReference type="NCBI Taxonomy" id="5476"/>
    <lineage>
        <taxon>Eukaryota</taxon>
        <taxon>Fungi</taxon>
        <taxon>Dikarya</taxon>
        <taxon>Ascomycota</taxon>
        <taxon>Saccharomycotina</taxon>
        <taxon>Pichiomycetes</taxon>
        <taxon>Debaryomycetaceae</taxon>
        <taxon>Candida/Lodderomyces clade</taxon>
        <taxon>Candida</taxon>
    </lineage>
</organism>
<sequence>MSMINRIALRSARPAMGMAFRPAPIGLRYLSAPADPKQKANSIIDALPGNNLLSKTGVLATSAAAAIYGISNGLFIIHDETILLVTFASFTALVAKFVAPLYTEWADGEIKKVNDILNQSRTNHIEAVNKRIETVSELKNVVATTEDLFALSKETAQFEADSFELKQKLAVSHEAKSVLDSWVRFEQQQRQLEQEQLAKEVIDKVDKEIANPKFQDKVLAESLNEIEKLFAKN</sequence>
<evidence type="ECO:0000256" key="2">
    <source>
        <dbReference type="ARBA" id="ARBA00022547"/>
    </source>
</evidence>
<keyword evidence="5 8" id="KW-0406">Ion transport</keyword>
<dbReference type="Pfam" id="PF05405">
    <property type="entry name" value="Mt_ATP-synt_B"/>
    <property type="match status" value="1"/>
</dbReference>
<keyword evidence="4 8" id="KW-0999">Mitochondrion inner membrane</keyword>
<dbReference type="PANTHER" id="PTHR12733">
    <property type="entry name" value="MITOCHONDRIAL ATP SYNTHASE B CHAIN"/>
    <property type="match status" value="1"/>
</dbReference>
<dbReference type="GO" id="GO:0065003">
    <property type="term" value="P:protein-containing complex assembly"/>
    <property type="evidence" value="ECO:0007669"/>
    <property type="project" value="EnsemblFungi"/>
</dbReference>
<comment type="subcellular location">
    <subcellularLocation>
        <location evidence="8">Mitochondrion</location>
    </subcellularLocation>
    <subcellularLocation>
        <location evidence="8">Mitochondrion inner membrane</location>
    </subcellularLocation>
</comment>
<evidence type="ECO:0000313" key="10">
    <source>
        <dbReference type="Proteomes" id="UP000536275"/>
    </source>
</evidence>
<protein>
    <recommendedName>
        <fullName evidence="8">ATP synthase subunit 4</fullName>
    </recommendedName>
</protein>
<reference evidence="9 10" key="1">
    <citation type="submission" date="2020-03" db="EMBL/GenBank/DDBJ databases">
        <title>FDA dAtabase for Regulatory Grade micrObial Sequences (FDA-ARGOS): Supporting development and validation of Infectious Disease Dx tests.</title>
        <authorList>
            <person name="Campos J."/>
            <person name="Goldberg B."/>
            <person name="Tallon L."/>
            <person name="Sadzewicz L."/>
            <person name="Vavikolanu K."/>
            <person name="Mehta A."/>
            <person name="Aluvathingal J."/>
            <person name="Nadendla S."/>
            <person name="Nandy P."/>
            <person name="Geyer C."/>
            <person name="Yan Y."/>
            <person name="Sichtig H."/>
        </authorList>
    </citation>
    <scope>NUCLEOTIDE SEQUENCE [LARGE SCALE GENOMIC DNA]</scope>
    <source>
        <strain evidence="9 10">FDAARGOS_656</strain>
    </source>
</reference>
<dbReference type="PANTHER" id="PTHR12733:SF3">
    <property type="entry name" value="ATP SYNTHASE F(0) COMPLEX SUBUNIT B1, MITOCHONDRIAL"/>
    <property type="match status" value="1"/>
</dbReference>
<comment type="similarity">
    <text evidence="8">Belongs to the eukaryotic ATPase B chain family.</text>
</comment>
<evidence type="ECO:0000256" key="3">
    <source>
        <dbReference type="ARBA" id="ARBA00022781"/>
    </source>
</evidence>
<dbReference type="GO" id="GO:0045259">
    <property type="term" value="C:proton-transporting ATP synthase complex"/>
    <property type="evidence" value="ECO:0007669"/>
    <property type="project" value="UniProtKB-KW"/>
</dbReference>
<comment type="function">
    <text evidence="8">Subunit b, of the mitochondrial membrane ATP synthase complex (F(1)F(0) ATP synthase or Complex V) that produces ATP from ADP in the presence of a proton gradient across the membrane which is generated by electron transport complexes of the respiratory chain. ATP synthase complex consist of a soluble F(1) head domain - the catalytic core - and a membrane F(1) domain - the membrane proton channel. These two domains are linked by a central stalk rotating inside the F(1) region and a stationary peripheral stalk. During catalysis, ATP synthesis in the catalytic domain of F(1) is coupled via a rotary mechanism of the central stalk subunits to proton translocation. In vivo, can only synthesize ATP although its ATP hydrolase activity can be activated artificially in vitro. Part of the complex F(0) domain. Part of the complex F(0) domain and the peripheric stalk, which acts as a stator to hold the catalytic alpha(3)beta(3) subcomplex and subunit a/ATP6 static relative to the rotary elements.</text>
</comment>
<evidence type="ECO:0000256" key="6">
    <source>
        <dbReference type="ARBA" id="ARBA00023128"/>
    </source>
</evidence>
<gene>
    <name evidence="9" type="primary">ATP4</name>
    <name evidence="9" type="ORF">FOB64_005142</name>
</gene>
<dbReference type="InterPro" id="IPR008688">
    <property type="entry name" value="ATP_synth_Bsub_B/MI25"/>
</dbReference>
<dbReference type="EMBL" id="JABWAD010000060">
    <property type="protein sequence ID" value="KAF6063502.1"/>
    <property type="molecule type" value="Genomic_DNA"/>
</dbReference>
<dbReference type="GO" id="GO:0046933">
    <property type="term" value="F:proton-transporting ATP synthase activity, rotational mechanism"/>
    <property type="evidence" value="ECO:0007669"/>
    <property type="project" value="EnsemblFungi"/>
</dbReference>
<dbReference type="FunFam" id="1.20.5.2210:FF:000002">
    <property type="entry name" value="ATP synthase subunit 4 mitochondrial"/>
    <property type="match status" value="1"/>
</dbReference>
<dbReference type="GO" id="GO:0046961">
    <property type="term" value="F:proton-transporting ATPase activity, rotational mechanism"/>
    <property type="evidence" value="ECO:0007669"/>
    <property type="project" value="EnsemblFungi"/>
</dbReference>
<evidence type="ECO:0000256" key="8">
    <source>
        <dbReference type="RuleBase" id="RU368017"/>
    </source>
</evidence>
<dbReference type="Gene3D" id="1.20.5.2210">
    <property type="match status" value="1"/>
</dbReference>
<proteinExistence type="inferred from homology"/>
<dbReference type="GO" id="GO:0005743">
    <property type="term" value="C:mitochondrial inner membrane"/>
    <property type="evidence" value="ECO:0007669"/>
    <property type="project" value="UniProtKB-SubCell"/>
</dbReference>
<comment type="subunit">
    <text evidence="8">F-type ATPases have 2 components, CF(1) - the catalytic core - and CF(0) - the membrane proton channel. In yeast, the dimeric form of ATP synthase consists of 17 polypeptides: alpha, beta, gamma, delta, epsilon, 4 (B), 5 (OSCP), 6 (A), 8, 9 (C), d, E (Tim11), f, g, h, i/j and k.</text>
</comment>
<dbReference type="InterPro" id="IPR013837">
    <property type="entry name" value="ATP_synth_F0_suB"/>
</dbReference>
<keyword evidence="6 8" id="KW-0496">Mitochondrion</keyword>
<dbReference type="AlphaFoldDB" id="A0A8H6BUD2"/>
<comment type="caution">
    <text evidence="9">The sequence shown here is derived from an EMBL/GenBank/DDBJ whole genome shotgun (WGS) entry which is preliminary data.</text>
</comment>
<keyword evidence="1 8" id="KW-0813">Transport</keyword>
<keyword evidence="2 8" id="KW-0138">CF(0)</keyword>
<dbReference type="Proteomes" id="UP000536275">
    <property type="component" value="Unassembled WGS sequence"/>
</dbReference>
<name>A0A8H6BUD2_CANAX</name>
<keyword evidence="3 8" id="KW-0375">Hydrogen ion transport</keyword>
<evidence type="ECO:0000313" key="9">
    <source>
        <dbReference type="EMBL" id="KAF6063502.1"/>
    </source>
</evidence>
<dbReference type="SUPFAM" id="SSF161060">
    <property type="entry name" value="ATP synthase B chain-like"/>
    <property type="match status" value="1"/>
</dbReference>
<evidence type="ECO:0000256" key="7">
    <source>
        <dbReference type="ARBA" id="ARBA00023136"/>
    </source>
</evidence>
<dbReference type="SMR" id="A0A8H6BUD2"/>
<evidence type="ECO:0000256" key="1">
    <source>
        <dbReference type="ARBA" id="ARBA00022448"/>
    </source>
</evidence>
<evidence type="ECO:0000256" key="5">
    <source>
        <dbReference type="ARBA" id="ARBA00023065"/>
    </source>
</evidence>
<keyword evidence="7 8" id="KW-0472">Membrane</keyword>
<evidence type="ECO:0000256" key="4">
    <source>
        <dbReference type="ARBA" id="ARBA00022792"/>
    </source>
</evidence>
<accession>A0A8H6BUD2</accession>